<protein>
    <submittedName>
        <fullName evidence="3">Cytochrome P450 monooxygenase CYP52X1</fullName>
    </submittedName>
</protein>
<gene>
    <name evidence="3" type="primary">E2EAF6</name>
</gene>
<evidence type="ECO:0000259" key="2">
    <source>
        <dbReference type="SMART" id="SM00906"/>
    </source>
</evidence>
<dbReference type="Pfam" id="PF04082">
    <property type="entry name" value="Fungal_trans"/>
    <property type="match status" value="1"/>
</dbReference>
<dbReference type="InterPro" id="IPR007219">
    <property type="entry name" value="XnlR_reg_dom"/>
</dbReference>
<evidence type="ECO:0000256" key="1">
    <source>
        <dbReference type="ARBA" id="ARBA00023242"/>
    </source>
</evidence>
<dbReference type="GO" id="GO:0006351">
    <property type="term" value="P:DNA-templated transcription"/>
    <property type="evidence" value="ECO:0007669"/>
    <property type="project" value="InterPro"/>
</dbReference>
<dbReference type="AlphaFoldDB" id="A0A5K1JZB1"/>
<sequence length="452" mass="50791">MALKTAYNGSQPLSRSDTHQPWLKLFVDDGFPVFEESSFPPPDLLDVLVDLYFHNISCHYPLLHEPTLKSSIAAGEHLRHGSFGATVLLVCAIASRFTRDPRVLLDDSSHPHSAGWKWFNLVEAVRRLSFSPAKLHNLQVYALMAIFLQGSTAPQSTWPAIGAGIRAALDVGAHRRKMYASTPTVEDELWRRAFWVLVVMEWTIGYALGRPSSIHDEDFDLALPTECDDEYWLTPEGEPLFEQPQGKPSKVTAFVYMIRLGQILSFAMRTVYSSNKSKAQLGNSDQQWEQRLVAELDSGLNKWTDSLPSHRKPALRFLVMSLRDDTLRWDPEQEDVVFLTQAASLKAFYYFCQTAVHRAVLSSHRESALSLPSTIICTNAARSSIQGMLFLSGMVLMTNAFAAKRSDRVVNVEKDVALARKAVEMMHSLQYESHASGSLAFVNLPFPFGRVR</sequence>
<dbReference type="PANTHER" id="PTHR46910">
    <property type="entry name" value="TRANSCRIPTION FACTOR PDR1"/>
    <property type="match status" value="1"/>
</dbReference>
<dbReference type="GO" id="GO:0003677">
    <property type="term" value="F:DNA binding"/>
    <property type="evidence" value="ECO:0007669"/>
    <property type="project" value="InterPro"/>
</dbReference>
<name>A0A5K1JZB1_9APHY</name>
<proteinExistence type="predicted"/>
<keyword evidence="3" id="KW-0503">Monooxygenase</keyword>
<dbReference type="PANTHER" id="PTHR46910:SF38">
    <property type="entry name" value="ZN(2)-C6 FUNGAL-TYPE DOMAIN-CONTAINING PROTEIN"/>
    <property type="match status" value="1"/>
</dbReference>
<keyword evidence="3" id="KW-0560">Oxidoreductase</keyword>
<dbReference type="EMBL" id="LR726902">
    <property type="protein sequence ID" value="VWO98372.1"/>
    <property type="molecule type" value="Genomic_DNA"/>
</dbReference>
<accession>A0A5K1JZB1</accession>
<dbReference type="GO" id="GO:0008270">
    <property type="term" value="F:zinc ion binding"/>
    <property type="evidence" value="ECO:0007669"/>
    <property type="project" value="InterPro"/>
</dbReference>
<keyword evidence="1" id="KW-0539">Nucleus</keyword>
<dbReference type="GO" id="GO:0004497">
    <property type="term" value="F:monooxygenase activity"/>
    <property type="evidence" value="ECO:0007669"/>
    <property type="project" value="UniProtKB-KW"/>
</dbReference>
<evidence type="ECO:0000313" key="3">
    <source>
        <dbReference type="EMBL" id="VWO98372.1"/>
    </source>
</evidence>
<dbReference type="InterPro" id="IPR050987">
    <property type="entry name" value="AtrR-like"/>
</dbReference>
<organism evidence="3">
    <name type="scientific">Ganoderma boninense</name>
    <dbReference type="NCBI Taxonomy" id="34458"/>
    <lineage>
        <taxon>Eukaryota</taxon>
        <taxon>Fungi</taxon>
        <taxon>Dikarya</taxon>
        <taxon>Basidiomycota</taxon>
        <taxon>Agaricomycotina</taxon>
        <taxon>Agaricomycetes</taxon>
        <taxon>Polyporales</taxon>
        <taxon>Polyporaceae</taxon>
        <taxon>Ganoderma</taxon>
    </lineage>
</organism>
<dbReference type="SMART" id="SM00906">
    <property type="entry name" value="Fungal_trans"/>
    <property type="match status" value="1"/>
</dbReference>
<feature type="domain" description="Xylanolytic transcriptional activator regulatory" evidence="2">
    <location>
        <begin position="157"/>
        <end position="230"/>
    </location>
</feature>
<reference evidence="3" key="1">
    <citation type="submission" date="2019-10" db="EMBL/GenBank/DDBJ databases">
        <authorList>
            <person name="Nor Muhammad N."/>
        </authorList>
    </citation>
    <scope>NUCLEOTIDE SEQUENCE</scope>
</reference>
<dbReference type="GO" id="GO:0003700">
    <property type="term" value="F:DNA-binding transcription factor activity"/>
    <property type="evidence" value="ECO:0007669"/>
    <property type="project" value="InterPro"/>
</dbReference>
<dbReference type="CDD" id="cd12148">
    <property type="entry name" value="fungal_TF_MHR"/>
    <property type="match status" value="1"/>
</dbReference>